<dbReference type="GeneID" id="87937891"/>
<dbReference type="KEGG" id="cdet:87937891"/>
<dbReference type="Proteomes" id="UP001322277">
    <property type="component" value="Chromosome 1"/>
</dbReference>
<proteinExistence type="predicted"/>
<evidence type="ECO:0000256" key="1">
    <source>
        <dbReference type="SAM" id="MobiDB-lite"/>
    </source>
</evidence>
<name>A0AAX4I063_9PEZI</name>
<dbReference type="RefSeq" id="XP_062773598.1">
    <property type="nucleotide sequence ID" value="XM_062917547.1"/>
</dbReference>
<reference evidence="3" key="1">
    <citation type="journal article" date="2023" name="bioRxiv">
        <title>Complete genome of the Medicago anthracnose fungus, Colletotrichum destructivum, reveals a mini-chromosome-like region within a core chromosome.</title>
        <authorList>
            <person name="Lapalu N."/>
            <person name="Simon A."/>
            <person name="Lu A."/>
            <person name="Plaumann P.-L."/>
            <person name="Amselem J."/>
            <person name="Pigne S."/>
            <person name="Auger A."/>
            <person name="Koch C."/>
            <person name="Dallery J.-F."/>
            <person name="O'Connell R.J."/>
        </authorList>
    </citation>
    <scope>NUCLEOTIDE SEQUENCE [LARGE SCALE GENOMIC DNA]</scope>
    <source>
        <strain evidence="3">CBS 520.97</strain>
    </source>
</reference>
<evidence type="ECO:0000313" key="3">
    <source>
        <dbReference type="Proteomes" id="UP001322277"/>
    </source>
</evidence>
<feature type="region of interest" description="Disordered" evidence="1">
    <location>
        <begin position="272"/>
        <end position="292"/>
    </location>
</feature>
<feature type="compositionally biased region" description="Polar residues" evidence="1">
    <location>
        <begin position="161"/>
        <end position="171"/>
    </location>
</feature>
<feature type="region of interest" description="Disordered" evidence="1">
    <location>
        <begin position="157"/>
        <end position="233"/>
    </location>
</feature>
<organism evidence="2 3">
    <name type="scientific">Colletotrichum destructivum</name>
    <dbReference type="NCBI Taxonomy" id="34406"/>
    <lineage>
        <taxon>Eukaryota</taxon>
        <taxon>Fungi</taxon>
        <taxon>Dikarya</taxon>
        <taxon>Ascomycota</taxon>
        <taxon>Pezizomycotina</taxon>
        <taxon>Sordariomycetes</taxon>
        <taxon>Hypocreomycetidae</taxon>
        <taxon>Glomerellales</taxon>
        <taxon>Glomerellaceae</taxon>
        <taxon>Colletotrichum</taxon>
        <taxon>Colletotrichum destructivum species complex</taxon>
    </lineage>
</organism>
<feature type="compositionally biased region" description="Basic and acidic residues" evidence="1">
    <location>
        <begin position="203"/>
        <end position="216"/>
    </location>
</feature>
<evidence type="ECO:0000313" key="2">
    <source>
        <dbReference type="EMBL" id="WQF76374.1"/>
    </source>
</evidence>
<dbReference type="AlphaFoldDB" id="A0AAX4I063"/>
<keyword evidence="3" id="KW-1185">Reference proteome</keyword>
<accession>A0AAX4I063</accession>
<protein>
    <submittedName>
        <fullName evidence="2">Uncharacterized protein</fullName>
    </submittedName>
</protein>
<dbReference type="EMBL" id="CP137305">
    <property type="protein sequence ID" value="WQF76374.1"/>
    <property type="molecule type" value="Genomic_DNA"/>
</dbReference>
<gene>
    <name evidence="2" type="ORF">CDEST_01388</name>
</gene>
<sequence>MLFVNNIGAVTQRLQGMIMGDAIEALPDSGSEPNLLSLDHVVRRGMRELINTNNIRMIQFADGIVQKTMGFMRLNWAYASSTGDDADDEWSEHFVEFHVLEGCAYDKSFVDVITCSEPSGLNLVTWASEDHRGQAILPGASGSSSRDWLRTGRQHRLLSPPSATDESTQAPSPLLPDRLPGLGQEMRSGPSGFTSAGLRHHRREELERRAEAERNYRRMPRGPQGDAAVAEEEECQRRYDMAQLLPPISDVNSESEGALVTTSSAVGAKFVDGRADPGRAASTRESLRKKLG</sequence>